<organism evidence="1">
    <name type="scientific">Brassica oleracea</name>
    <name type="common">Wild cabbage</name>
    <dbReference type="NCBI Taxonomy" id="3712"/>
    <lineage>
        <taxon>Eukaryota</taxon>
        <taxon>Viridiplantae</taxon>
        <taxon>Streptophyta</taxon>
        <taxon>Embryophyta</taxon>
        <taxon>Tracheophyta</taxon>
        <taxon>Spermatophyta</taxon>
        <taxon>Magnoliopsida</taxon>
        <taxon>eudicotyledons</taxon>
        <taxon>Gunneridae</taxon>
        <taxon>Pentapetalae</taxon>
        <taxon>rosids</taxon>
        <taxon>malvids</taxon>
        <taxon>Brassicales</taxon>
        <taxon>Brassicaceae</taxon>
        <taxon>Brassiceae</taxon>
        <taxon>Brassica</taxon>
    </lineage>
</organism>
<evidence type="ECO:0000313" key="1">
    <source>
        <dbReference type="EMBL" id="VDC85194.1"/>
    </source>
</evidence>
<proteinExistence type="predicted"/>
<dbReference type="EMBL" id="LR031872">
    <property type="protein sequence ID" value="VDC85194.1"/>
    <property type="molecule type" value="Genomic_DNA"/>
</dbReference>
<name>A0A3P6ACK5_BRAOL</name>
<sequence>MKQHTTNISSSVQNDSSLKSFSSVLLELTTRCIAPKPTDQKHITPSHTTNFIRFQKHAEKISAKNWVPTSALGLKVSGRNGNLATGQLRCGLGLSRRRCYKVFGM</sequence>
<reference evidence="1" key="1">
    <citation type="submission" date="2018-11" db="EMBL/GenBank/DDBJ databases">
        <authorList>
            <consortium name="Genoscope - CEA"/>
            <person name="William W."/>
        </authorList>
    </citation>
    <scope>NUCLEOTIDE SEQUENCE</scope>
</reference>
<dbReference type="AlphaFoldDB" id="A0A3P6ACK5"/>
<gene>
    <name evidence="1" type="ORF">BOLC3T12748H</name>
</gene>
<accession>A0A3P6ACK5</accession>
<protein>
    <submittedName>
        <fullName evidence="1">Uncharacterized protein</fullName>
    </submittedName>
</protein>